<sequence>MSSFPPDHPNNNYSAPDSYKNSNAIHHADEPPAHLKQELAGEWDSFILKLRVDLRWEPDHALTLLTELYSYIYSTVGADGLSRQTAGEIWQLIQFIQNWSSHPSFRIANPYPELYYNSVYEILLFLGDWYFTGECPFTEPEAILEEIQRLQQLLIE</sequence>
<reference evidence="3" key="1">
    <citation type="submission" date="2015-10" db="EMBL/GenBank/DDBJ databases">
        <title>Genome of Paenibacillus bovis sp. nov.</title>
        <authorList>
            <person name="Wu Z."/>
            <person name="Gao C."/>
            <person name="Liu Z."/>
            <person name="Zheng H."/>
        </authorList>
    </citation>
    <scope>NUCLEOTIDE SEQUENCE [LARGE SCALE GENOMIC DNA]</scope>
    <source>
        <strain evidence="3">BD3526</strain>
    </source>
</reference>
<dbReference type="STRING" id="1616788.AR543_11830"/>
<evidence type="ECO:0000256" key="1">
    <source>
        <dbReference type="SAM" id="MobiDB-lite"/>
    </source>
</evidence>
<feature type="compositionally biased region" description="Polar residues" evidence="1">
    <location>
        <begin position="1"/>
        <end position="24"/>
    </location>
</feature>
<accession>A0A172ZGA1</accession>
<name>A0A172ZGA1_9BACL</name>
<feature type="region of interest" description="Disordered" evidence="1">
    <location>
        <begin position="1"/>
        <end position="26"/>
    </location>
</feature>
<dbReference type="Proteomes" id="UP000078148">
    <property type="component" value="Chromosome"/>
</dbReference>
<gene>
    <name evidence="2" type="ORF">AR543_11830</name>
</gene>
<proteinExistence type="predicted"/>
<dbReference type="EMBL" id="CP013023">
    <property type="protein sequence ID" value="ANF96628.1"/>
    <property type="molecule type" value="Genomic_DNA"/>
</dbReference>
<dbReference type="KEGG" id="pbv:AR543_11830"/>
<evidence type="ECO:0000313" key="3">
    <source>
        <dbReference type="Proteomes" id="UP000078148"/>
    </source>
</evidence>
<organism evidence="2 3">
    <name type="scientific">Paenibacillus bovis</name>
    <dbReference type="NCBI Taxonomy" id="1616788"/>
    <lineage>
        <taxon>Bacteria</taxon>
        <taxon>Bacillati</taxon>
        <taxon>Bacillota</taxon>
        <taxon>Bacilli</taxon>
        <taxon>Bacillales</taxon>
        <taxon>Paenibacillaceae</taxon>
        <taxon>Paenibacillus</taxon>
    </lineage>
</organism>
<dbReference type="AlphaFoldDB" id="A0A172ZGA1"/>
<dbReference type="RefSeq" id="WP_060534648.1">
    <property type="nucleotide sequence ID" value="NZ_CP013023.1"/>
</dbReference>
<protein>
    <submittedName>
        <fullName evidence="2">Uncharacterized protein</fullName>
    </submittedName>
</protein>
<reference evidence="2 3" key="2">
    <citation type="journal article" date="2016" name="Int. J. Syst. Evol. Microbiol.">
        <title>Paenibacillus bovis sp. nov., isolated from raw yak (Bos grunniens) milk.</title>
        <authorList>
            <person name="Gao C."/>
            <person name="Han J."/>
            <person name="Liu Z."/>
            <person name="Xu X."/>
            <person name="Hang F."/>
            <person name="Wu Z."/>
        </authorList>
    </citation>
    <scope>NUCLEOTIDE SEQUENCE [LARGE SCALE GENOMIC DNA]</scope>
    <source>
        <strain evidence="2 3">BD3526</strain>
    </source>
</reference>
<keyword evidence="3" id="KW-1185">Reference proteome</keyword>
<dbReference type="OrthoDB" id="1442100at2"/>
<evidence type="ECO:0000313" key="2">
    <source>
        <dbReference type="EMBL" id="ANF96628.1"/>
    </source>
</evidence>